<evidence type="ECO:0000256" key="4">
    <source>
        <dbReference type="ARBA" id="ARBA00022777"/>
    </source>
</evidence>
<dbReference type="Pfam" id="PF00294">
    <property type="entry name" value="PfkB"/>
    <property type="match status" value="1"/>
</dbReference>
<proteinExistence type="inferred from homology"/>
<evidence type="ECO:0000256" key="5">
    <source>
        <dbReference type="ARBA" id="ARBA00022840"/>
    </source>
</evidence>
<dbReference type="InterPro" id="IPR011611">
    <property type="entry name" value="PfkB_dom"/>
</dbReference>
<dbReference type="GO" id="GO:0005524">
    <property type="term" value="F:ATP binding"/>
    <property type="evidence" value="ECO:0007669"/>
    <property type="project" value="UniProtKB-UniRule"/>
</dbReference>
<evidence type="ECO:0000256" key="7">
    <source>
        <dbReference type="ARBA" id="ARBA00022958"/>
    </source>
</evidence>
<dbReference type="PANTHER" id="PTHR10584:SF166">
    <property type="entry name" value="RIBOKINASE"/>
    <property type="match status" value="1"/>
</dbReference>
<keyword evidence="6 9" id="KW-0460">Magnesium</keyword>
<feature type="binding site" evidence="9">
    <location>
        <position position="186"/>
    </location>
    <ligand>
        <name>ATP</name>
        <dbReference type="ChEBI" id="CHEBI:30616"/>
    </ligand>
</feature>
<comment type="function">
    <text evidence="9">Catalyzes the phosphorylation of ribose at O-5 in a reaction requiring ATP and magnesium. The resulting D-ribose-5-phosphate can then be used either for sythesis of nucleotides, histidine, and tryptophan, or as a component of the pentose phosphate pathway.</text>
</comment>
<evidence type="ECO:0000256" key="9">
    <source>
        <dbReference type="HAMAP-Rule" id="MF_01987"/>
    </source>
</evidence>
<feature type="binding site" evidence="9">
    <location>
        <position position="251"/>
    </location>
    <ligand>
        <name>K(+)</name>
        <dbReference type="ChEBI" id="CHEBI:29103"/>
    </ligand>
</feature>
<dbReference type="InterPro" id="IPR029056">
    <property type="entry name" value="Ribokinase-like"/>
</dbReference>
<name>A0A9D0YYQ5_9FIRM</name>
<dbReference type="CDD" id="cd01174">
    <property type="entry name" value="ribokinase"/>
    <property type="match status" value="1"/>
</dbReference>
<comment type="activity regulation">
    <text evidence="9">Activated by a monovalent cation that binds near, but not in, the active site. The most likely occupant of the site in vivo is potassium. Ion binding induces a conformational change that may alter substrate affinity.</text>
</comment>
<dbReference type="AlphaFoldDB" id="A0A9D0YYQ5"/>
<accession>A0A9D0YYQ5</accession>
<dbReference type="GO" id="GO:0046872">
    <property type="term" value="F:metal ion binding"/>
    <property type="evidence" value="ECO:0007669"/>
    <property type="project" value="UniProtKB-KW"/>
</dbReference>
<evidence type="ECO:0000256" key="6">
    <source>
        <dbReference type="ARBA" id="ARBA00022842"/>
    </source>
</evidence>
<dbReference type="EMBL" id="DVFI01000099">
    <property type="protein sequence ID" value="HIQ63315.1"/>
    <property type="molecule type" value="Genomic_DNA"/>
</dbReference>
<evidence type="ECO:0000259" key="10">
    <source>
        <dbReference type="Pfam" id="PF00294"/>
    </source>
</evidence>
<evidence type="ECO:0000256" key="3">
    <source>
        <dbReference type="ARBA" id="ARBA00022741"/>
    </source>
</evidence>
<dbReference type="Proteomes" id="UP000886819">
    <property type="component" value="Unassembled WGS sequence"/>
</dbReference>
<keyword evidence="1 9" id="KW-0808">Transferase</keyword>
<comment type="subcellular location">
    <subcellularLocation>
        <location evidence="9">Cytoplasm</location>
    </subcellularLocation>
</comment>
<dbReference type="EC" id="2.7.1.15" evidence="9"/>
<reference evidence="11" key="1">
    <citation type="submission" date="2020-10" db="EMBL/GenBank/DDBJ databases">
        <authorList>
            <person name="Gilroy R."/>
        </authorList>
    </citation>
    <scope>NUCLEOTIDE SEQUENCE</scope>
    <source>
        <strain evidence="11">ChiHile30-977</strain>
    </source>
</reference>
<dbReference type="Gene3D" id="3.40.1190.20">
    <property type="match status" value="1"/>
</dbReference>
<keyword evidence="9" id="KW-0963">Cytoplasm</keyword>
<dbReference type="SUPFAM" id="SSF53613">
    <property type="entry name" value="Ribokinase-like"/>
    <property type="match status" value="1"/>
</dbReference>
<comment type="cofactor">
    <cofactor evidence="9">
        <name>Mg(2+)</name>
        <dbReference type="ChEBI" id="CHEBI:18420"/>
    </cofactor>
    <text evidence="9">Requires a divalent cation, most likely magnesium in vivo, as an electrophilic catalyst to aid phosphoryl group transfer. It is the chelate of the metal and the nucleotide that is the actual substrate.</text>
</comment>
<feature type="binding site" evidence="9">
    <location>
        <position position="255"/>
    </location>
    <ligand>
        <name>substrate</name>
    </ligand>
</feature>
<keyword evidence="4 9" id="KW-0418">Kinase</keyword>
<sequence>MTEAKRVVVVGSLNYDILLGQTRLPSRGETLHCRQAATASGGKGANQAVQAAKLGATVYLVGAVGQDALGDALLASCRSYGVHTDFVRRSEGASGLGVVQCLPDGSVYATVAEGANGSVTPDRVREAETCLAQADAILLQFEIPMETNAFVMAYARQKGIPVLLNPSPAKAEGRPLLAAASCLILNEQEASFFCGEALCDAASVAKHRRALQALNARRMIVTLGAQGSVLVEPDGVCHIRPTGLARVVETTGAGDSYAGAYAVRRLMGDEPAAACRYACRAAEYTIGQAGAQNAMPTRQNMEGA</sequence>
<dbReference type="GO" id="GO:0019303">
    <property type="term" value="P:D-ribose catabolic process"/>
    <property type="evidence" value="ECO:0007669"/>
    <property type="project" value="UniProtKB-UniRule"/>
</dbReference>
<keyword evidence="2 9" id="KW-0479">Metal-binding</keyword>
<feature type="binding site" evidence="9">
    <location>
        <begin position="222"/>
        <end position="227"/>
    </location>
    <ligand>
        <name>ATP</name>
        <dbReference type="ChEBI" id="CHEBI:30616"/>
    </ligand>
</feature>
<evidence type="ECO:0000256" key="1">
    <source>
        <dbReference type="ARBA" id="ARBA00022679"/>
    </source>
</evidence>
<feature type="domain" description="Carbohydrate kinase PfkB" evidence="10">
    <location>
        <begin position="5"/>
        <end position="298"/>
    </location>
</feature>
<evidence type="ECO:0000313" key="11">
    <source>
        <dbReference type="EMBL" id="HIQ63315.1"/>
    </source>
</evidence>
<keyword evidence="5 9" id="KW-0067">ATP-binding</keyword>
<feature type="binding site" evidence="9">
    <location>
        <position position="290"/>
    </location>
    <ligand>
        <name>K(+)</name>
        <dbReference type="ChEBI" id="CHEBI:29103"/>
    </ligand>
</feature>
<feature type="binding site" evidence="9">
    <location>
        <position position="142"/>
    </location>
    <ligand>
        <name>substrate</name>
    </ligand>
</feature>
<feature type="binding site" evidence="9">
    <location>
        <begin position="254"/>
        <end position="255"/>
    </location>
    <ligand>
        <name>ATP</name>
        <dbReference type="ChEBI" id="CHEBI:30616"/>
    </ligand>
</feature>
<dbReference type="PANTHER" id="PTHR10584">
    <property type="entry name" value="SUGAR KINASE"/>
    <property type="match status" value="1"/>
</dbReference>
<evidence type="ECO:0000256" key="2">
    <source>
        <dbReference type="ARBA" id="ARBA00022723"/>
    </source>
</evidence>
<keyword evidence="3 9" id="KW-0547">Nucleotide-binding</keyword>
<keyword evidence="7 9" id="KW-0630">Potassium</keyword>
<comment type="similarity">
    <text evidence="9">Belongs to the carbohydrate kinase PfkB family. Ribokinase subfamily.</text>
</comment>
<feature type="binding site" evidence="9">
    <location>
        <position position="285"/>
    </location>
    <ligand>
        <name>K(+)</name>
        <dbReference type="ChEBI" id="CHEBI:29103"/>
    </ligand>
</feature>
<evidence type="ECO:0000313" key="12">
    <source>
        <dbReference type="Proteomes" id="UP000886819"/>
    </source>
</evidence>
<comment type="subunit">
    <text evidence="9">Homodimer.</text>
</comment>
<reference evidence="11" key="2">
    <citation type="journal article" date="2021" name="PeerJ">
        <title>Extensive microbial diversity within the chicken gut microbiome revealed by metagenomics and culture.</title>
        <authorList>
            <person name="Gilroy R."/>
            <person name="Ravi A."/>
            <person name="Getino M."/>
            <person name="Pursley I."/>
            <person name="Horton D.L."/>
            <person name="Alikhan N.F."/>
            <person name="Baker D."/>
            <person name="Gharbi K."/>
            <person name="Hall N."/>
            <person name="Watson M."/>
            <person name="Adriaenssens E.M."/>
            <person name="Foster-Nyarko E."/>
            <person name="Jarju S."/>
            <person name="Secka A."/>
            <person name="Antonio M."/>
            <person name="Oren A."/>
            <person name="Chaudhuri R.R."/>
            <person name="La Ragione R."/>
            <person name="Hildebrand F."/>
            <person name="Pallen M.J."/>
        </authorList>
    </citation>
    <scope>NUCLEOTIDE SEQUENCE</scope>
    <source>
        <strain evidence="11">ChiHile30-977</strain>
    </source>
</reference>
<gene>
    <name evidence="9" type="primary">rbsK</name>
    <name evidence="11" type="ORF">IAA66_06975</name>
</gene>
<dbReference type="GO" id="GO:0005829">
    <property type="term" value="C:cytosol"/>
    <property type="evidence" value="ECO:0007669"/>
    <property type="project" value="TreeGrafter"/>
</dbReference>
<dbReference type="HAMAP" id="MF_01987">
    <property type="entry name" value="Ribokinase"/>
    <property type="match status" value="1"/>
</dbReference>
<comment type="catalytic activity">
    <reaction evidence="9">
        <text>D-ribose + ATP = D-ribose 5-phosphate + ADP + H(+)</text>
        <dbReference type="Rhea" id="RHEA:13697"/>
        <dbReference type="ChEBI" id="CHEBI:15378"/>
        <dbReference type="ChEBI" id="CHEBI:30616"/>
        <dbReference type="ChEBI" id="CHEBI:47013"/>
        <dbReference type="ChEBI" id="CHEBI:78346"/>
        <dbReference type="ChEBI" id="CHEBI:456216"/>
        <dbReference type="EC" id="2.7.1.15"/>
    </reaction>
</comment>
<dbReference type="InterPro" id="IPR011877">
    <property type="entry name" value="Ribokinase"/>
</dbReference>
<keyword evidence="8 9" id="KW-0119">Carbohydrate metabolism</keyword>
<comment type="caution">
    <text evidence="11">The sequence shown here is derived from an EMBL/GenBank/DDBJ whole genome shotgun (WGS) entry which is preliminary data.</text>
</comment>
<dbReference type="GO" id="GO:0004747">
    <property type="term" value="F:ribokinase activity"/>
    <property type="evidence" value="ECO:0007669"/>
    <property type="project" value="UniProtKB-UniRule"/>
</dbReference>
<feature type="active site" description="Proton acceptor" evidence="9">
    <location>
        <position position="255"/>
    </location>
</feature>
<dbReference type="PRINTS" id="PR00990">
    <property type="entry name" value="RIBOKINASE"/>
</dbReference>
<comment type="caution">
    <text evidence="9">Lacks conserved residue(s) required for the propagation of feature annotation.</text>
</comment>
<evidence type="ECO:0000256" key="8">
    <source>
        <dbReference type="ARBA" id="ARBA00023277"/>
    </source>
</evidence>
<protein>
    <recommendedName>
        <fullName evidence="9">Ribokinase</fullName>
        <shortName evidence="9">RK</shortName>
        <ecNumber evidence="9">2.7.1.15</ecNumber>
    </recommendedName>
</protein>
<feature type="binding site" evidence="9">
    <location>
        <begin position="14"/>
        <end position="16"/>
    </location>
    <ligand>
        <name>substrate</name>
    </ligand>
</feature>
<feature type="binding site" evidence="9">
    <location>
        <position position="288"/>
    </location>
    <ligand>
        <name>K(+)</name>
        <dbReference type="ChEBI" id="CHEBI:29103"/>
    </ligand>
</feature>
<feature type="binding site" evidence="9">
    <location>
        <begin position="42"/>
        <end position="46"/>
    </location>
    <ligand>
        <name>substrate</name>
    </ligand>
</feature>
<organism evidence="11 12">
    <name type="scientific">Candidatus Avichristensenella intestinipullorum</name>
    <dbReference type="NCBI Taxonomy" id="2840693"/>
    <lineage>
        <taxon>Bacteria</taxon>
        <taxon>Bacillati</taxon>
        <taxon>Bacillota</taxon>
        <taxon>Clostridia</taxon>
        <taxon>Candidatus Avichristensenella</taxon>
    </lineage>
</organism>
<comment type="pathway">
    <text evidence="9">Carbohydrate metabolism; D-ribose degradation; D-ribose 5-phosphate from beta-D-ribopyranose: step 2/2.</text>
</comment>
<dbReference type="InterPro" id="IPR002139">
    <property type="entry name" value="Ribo/fructo_kinase"/>
</dbReference>